<feature type="domain" description="Glycosyl transferase family 1" evidence="1">
    <location>
        <begin position="146"/>
        <end position="297"/>
    </location>
</feature>
<name>A1AUG7_PELPD</name>
<dbReference type="eggNOG" id="COG0438">
    <property type="taxonomic scope" value="Bacteria"/>
</dbReference>
<dbReference type="InterPro" id="IPR001296">
    <property type="entry name" value="Glyco_trans_1"/>
</dbReference>
<dbReference type="STRING" id="338966.Ppro_3395"/>
<reference evidence="3 4" key="1">
    <citation type="submission" date="2006-10" db="EMBL/GenBank/DDBJ databases">
        <title>Complete sequence of chromosome of Pelobacter propionicus DSM 2379.</title>
        <authorList>
            <consortium name="US DOE Joint Genome Institute"/>
            <person name="Copeland A."/>
            <person name="Lucas S."/>
            <person name="Lapidus A."/>
            <person name="Barry K."/>
            <person name="Detter J.C."/>
            <person name="Glavina del Rio T."/>
            <person name="Hammon N."/>
            <person name="Israni S."/>
            <person name="Dalin E."/>
            <person name="Tice H."/>
            <person name="Pitluck S."/>
            <person name="Saunders E."/>
            <person name="Brettin T."/>
            <person name="Bruce D."/>
            <person name="Han C."/>
            <person name="Tapia R."/>
            <person name="Schmutz J."/>
            <person name="Larimer F."/>
            <person name="Land M."/>
            <person name="Hauser L."/>
            <person name="Kyrpides N."/>
            <person name="Kim E."/>
            <person name="Lovley D."/>
            <person name="Richardson P."/>
        </authorList>
    </citation>
    <scope>NUCLEOTIDE SEQUENCE [LARGE SCALE GENOMIC DNA]</scope>
    <source>
        <strain evidence="4">DSM 2379 / NBRC 103807 / OttBd1</strain>
    </source>
</reference>
<dbReference type="AlphaFoldDB" id="A1AUG7"/>
<sequence>MRILTFDRGSLPLLPEGISAVRFPHPVLLPLLPWTHRSLGRWADVIKTNQSDGAHYYTRAAHVWNKPIVLRCGYVKGEYLETVDGMTTATARYQTKEARAFRAATHCLLPTEDLSTWVRDRYQLPADKITLVPNFVDTAVFTPLAGIDKKPMSVVTVGRLSPVKRFDLLLRACSGILGCRLTIIGEGEERGRLHDLATELGVELSLPGNLENVKLPAELQKHRVFAITSQREGHPKSLIEAMACGMPCVGVDAIGIRNVISNDLNGLLVGASVEQVRDGLSLLLQNEALAHSLGGAAADFTSEAYSFERCMATELSVVGRP</sequence>
<evidence type="ECO:0000313" key="4">
    <source>
        <dbReference type="Proteomes" id="UP000006732"/>
    </source>
</evidence>
<dbReference type="KEGG" id="ppd:Ppro_3395"/>
<protein>
    <submittedName>
        <fullName evidence="3">Glycosyl transferase, group 1</fullName>
    </submittedName>
</protein>
<dbReference type="Proteomes" id="UP000006732">
    <property type="component" value="Chromosome"/>
</dbReference>
<dbReference type="Gene3D" id="3.40.50.2000">
    <property type="entry name" value="Glycogen Phosphorylase B"/>
    <property type="match status" value="2"/>
</dbReference>
<keyword evidence="3" id="KW-0808">Transferase</keyword>
<evidence type="ECO:0000259" key="2">
    <source>
        <dbReference type="Pfam" id="PF13439"/>
    </source>
</evidence>
<keyword evidence="4" id="KW-1185">Reference proteome</keyword>
<dbReference type="HOGENOM" id="CLU_009583_2_2_7"/>
<dbReference type="Pfam" id="PF13439">
    <property type="entry name" value="Glyco_transf_4"/>
    <property type="match status" value="1"/>
</dbReference>
<dbReference type="PANTHER" id="PTHR45947:SF3">
    <property type="entry name" value="SULFOQUINOVOSYL TRANSFERASE SQD2"/>
    <property type="match status" value="1"/>
</dbReference>
<evidence type="ECO:0000259" key="1">
    <source>
        <dbReference type="Pfam" id="PF00534"/>
    </source>
</evidence>
<dbReference type="PANTHER" id="PTHR45947">
    <property type="entry name" value="SULFOQUINOVOSYL TRANSFERASE SQD2"/>
    <property type="match status" value="1"/>
</dbReference>
<dbReference type="SUPFAM" id="SSF53756">
    <property type="entry name" value="UDP-Glycosyltransferase/glycogen phosphorylase"/>
    <property type="match status" value="1"/>
</dbReference>
<organism evidence="3 4">
    <name type="scientific">Pelobacter propionicus (strain DSM 2379 / NBRC 103807 / OttBd1)</name>
    <dbReference type="NCBI Taxonomy" id="338966"/>
    <lineage>
        <taxon>Bacteria</taxon>
        <taxon>Pseudomonadati</taxon>
        <taxon>Thermodesulfobacteriota</taxon>
        <taxon>Desulfuromonadia</taxon>
        <taxon>Desulfuromonadales</taxon>
        <taxon>Desulfuromonadaceae</taxon>
        <taxon>Pelobacter</taxon>
    </lineage>
</organism>
<dbReference type="InterPro" id="IPR050194">
    <property type="entry name" value="Glycosyltransferase_grp1"/>
</dbReference>
<accession>A1AUG7</accession>
<dbReference type="CDD" id="cd03801">
    <property type="entry name" value="GT4_PimA-like"/>
    <property type="match status" value="1"/>
</dbReference>
<evidence type="ECO:0000313" key="3">
    <source>
        <dbReference type="EMBL" id="ABL00988.1"/>
    </source>
</evidence>
<dbReference type="InterPro" id="IPR028098">
    <property type="entry name" value="Glyco_trans_4-like_N"/>
</dbReference>
<dbReference type="CAZy" id="GT4">
    <property type="family name" value="Glycosyltransferase Family 4"/>
</dbReference>
<dbReference type="Pfam" id="PF00534">
    <property type="entry name" value="Glycos_transf_1"/>
    <property type="match status" value="1"/>
</dbReference>
<dbReference type="GO" id="GO:0016757">
    <property type="term" value="F:glycosyltransferase activity"/>
    <property type="evidence" value="ECO:0007669"/>
    <property type="project" value="InterPro"/>
</dbReference>
<proteinExistence type="predicted"/>
<dbReference type="EMBL" id="CP000482">
    <property type="protein sequence ID" value="ABL00988.1"/>
    <property type="molecule type" value="Genomic_DNA"/>
</dbReference>
<gene>
    <name evidence="3" type="ordered locus">Ppro_3395</name>
</gene>
<feature type="domain" description="Glycosyltransferase subfamily 4-like N-terminal" evidence="2">
    <location>
        <begin position="18"/>
        <end position="139"/>
    </location>
</feature>